<comment type="cofactor">
    <cofactor evidence="14">
        <name>[4Fe-4S] cluster</name>
        <dbReference type="ChEBI" id="CHEBI:49883"/>
    </cofactor>
    <text evidence="14">Binds 1 [4Fe-4S] cluster.</text>
</comment>
<evidence type="ECO:0000256" key="1">
    <source>
        <dbReference type="ARBA" id="ARBA00022485"/>
    </source>
</evidence>
<gene>
    <name evidence="14 17" type="primary">addB</name>
    <name evidence="17" type="ORF">D4Z93_11215</name>
</gene>
<comment type="miscellaneous">
    <text evidence="14">Despite having conserved helicase domains, this subunit does not have helicase activity.</text>
</comment>
<dbReference type="EMBL" id="CP032416">
    <property type="protein sequence ID" value="AYD41063.1"/>
    <property type="molecule type" value="Genomic_DNA"/>
</dbReference>
<protein>
    <recommendedName>
        <fullName evidence="14">ATP-dependent helicase/deoxyribonuclease subunit B</fullName>
        <ecNumber evidence="14">3.1.-.-</ecNumber>
    </recommendedName>
    <alternativeName>
        <fullName evidence="14">ATP-dependent helicase/nuclease subunit AddB</fullName>
    </alternativeName>
</protein>
<feature type="binding site" evidence="14">
    <location>
        <position position="1108"/>
    </location>
    <ligand>
        <name>[4Fe-4S] cluster</name>
        <dbReference type="ChEBI" id="CHEBI:49883"/>
    </ligand>
</feature>
<dbReference type="InterPro" id="IPR014140">
    <property type="entry name" value="DNA_helicase_suAddB"/>
</dbReference>
<dbReference type="SUPFAM" id="SSF52540">
    <property type="entry name" value="P-loop containing nucleoside triphosphate hydrolases"/>
    <property type="match status" value="2"/>
</dbReference>
<keyword evidence="11 14" id="KW-0411">Iron-sulfur</keyword>
<dbReference type="GO" id="GO:0003690">
    <property type="term" value="F:double-stranded DNA binding"/>
    <property type="evidence" value="ECO:0007669"/>
    <property type="project" value="UniProtKB-UniRule"/>
</dbReference>
<evidence type="ECO:0000256" key="5">
    <source>
        <dbReference type="ARBA" id="ARBA00022763"/>
    </source>
</evidence>
<comment type="function">
    <text evidence="14">The heterodimer acts as both an ATP-dependent DNA helicase and an ATP-dependent, dual-direction single-stranded exonuclease. Recognizes the chi site generating a DNA molecule suitable for the initiation of homologous recombination. The AddB subunit has 5' -&gt; 3' nuclease activity but not helicase activity.</text>
</comment>
<keyword evidence="2 14" id="KW-0540">Nuclease</keyword>
<dbReference type="Gene3D" id="3.90.320.10">
    <property type="match status" value="1"/>
</dbReference>
<evidence type="ECO:0000256" key="9">
    <source>
        <dbReference type="ARBA" id="ARBA00022840"/>
    </source>
</evidence>
<dbReference type="Pfam" id="PF21445">
    <property type="entry name" value="ADDB_N"/>
    <property type="match status" value="1"/>
</dbReference>
<evidence type="ECO:0000259" key="15">
    <source>
        <dbReference type="Pfam" id="PF12705"/>
    </source>
</evidence>
<evidence type="ECO:0000256" key="14">
    <source>
        <dbReference type="HAMAP-Rule" id="MF_01452"/>
    </source>
</evidence>
<dbReference type="InterPro" id="IPR011604">
    <property type="entry name" value="PDDEXK-like_dom_sf"/>
</dbReference>
<reference evidence="17 18" key="1">
    <citation type="journal article" date="2019" name="Int. J. Syst. Evol. Microbiol.">
        <title>Clostridium fermenticellae sp. nov., isolated from the mud in a fermentation cellar for the production of the Chinese liquor, baijiu.</title>
        <authorList>
            <person name="Xu P.X."/>
            <person name="Chai L.J."/>
            <person name="Qiu T."/>
            <person name="Zhang X.J."/>
            <person name="Lu Z.M."/>
            <person name="Xiao C."/>
            <person name="Wang S.T."/>
            <person name="Shen C.H."/>
            <person name="Shi J.S."/>
            <person name="Xu Z.H."/>
        </authorList>
    </citation>
    <scope>NUCLEOTIDE SEQUENCE [LARGE SCALE GENOMIC DNA]</scope>
    <source>
        <strain evidence="17 18">JN500901</strain>
    </source>
</reference>
<keyword evidence="9 14" id="KW-0067">ATP-binding</keyword>
<evidence type="ECO:0000256" key="12">
    <source>
        <dbReference type="ARBA" id="ARBA00023125"/>
    </source>
</evidence>
<evidence type="ECO:0000256" key="3">
    <source>
        <dbReference type="ARBA" id="ARBA00022723"/>
    </source>
</evidence>
<keyword evidence="8 14" id="KW-0269">Exonuclease</keyword>
<feature type="binding site" evidence="14">
    <location>
        <position position="1117"/>
    </location>
    <ligand>
        <name>[4Fe-4S] cluster</name>
        <dbReference type="ChEBI" id="CHEBI:49883"/>
    </ligand>
</feature>
<evidence type="ECO:0000256" key="8">
    <source>
        <dbReference type="ARBA" id="ARBA00022839"/>
    </source>
</evidence>
<dbReference type="RefSeq" id="WP_119973590.1">
    <property type="nucleotide sequence ID" value="NZ_CP032416.1"/>
</dbReference>
<keyword evidence="13 14" id="KW-0234">DNA repair</keyword>
<dbReference type="InterPro" id="IPR049035">
    <property type="entry name" value="ADDB_N"/>
</dbReference>
<keyword evidence="1 14" id="KW-0004">4Fe-4S</keyword>
<dbReference type="Gene3D" id="6.10.140.1030">
    <property type="match status" value="1"/>
</dbReference>
<dbReference type="GO" id="GO:0004386">
    <property type="term" value="F:helicase activity"/>
    <property type="evidence" value="ECO:0007669"/>
    <property type="project" value="UniProtKB-KW"/>
</dbReference>
<sequence length="1151" mass="133582">MSLRFIYGRAGSGKSYYCLKDIKRRIDEGSTNSLILLVPEQFSFQAEKNLIDTIGEKGMFKAQIMSFRSMAYKVLNEVGGITLEHVNSSGKDMLIYKIMNENSSELKTFSRSIKRPGFISMISNIITELKRYDINSEILQSKVDRIENENLKDKLYDISLIFSKFEEKLHEKYIDAEDDLSILTGNLSKSHMFDQTEIWVDEFISFTPQEYNILEKLMLSTKRLNVTICSDSLNETGILEDTDLFLPTKFTEAKLLQLAKDNNIKYDRPIALKCSPCYRFKDSSEMQHLEKYLFSFPYKKYDRENFNIGVLRALNKYSEIKEIAKDIIRICRDCDFRFKDIAVVSGDLDGYENLIRAIFSEYEIPFFIDKKRKISNNPMVIFIISAIEIIAKNWSYESVFKYLKTGFFDITKDEVDIIENYVLSNGISGSKWIKDEYWKFNINYSINDKGKNSYEGDMLSKINDIRNRIITPLLKLSDSIKGKKTARQICIGIYDFICNIQFADKIQSSMDRFRSIGELDKVNEYNQIWDIIVELLDQIVEAIGDEIISVAEFYKIFATGFEKYEIGVIPPALDQVLVGSVTRIKSHDINALYIVGVNDGTFPSPLPDEGILSDNDRENLNNYGIEIAKSSRNRVFEEQFLIYSTLTIVSKYLKLSYVVSDEDGKGKRPSVVISRIKKLFPNLKEEDAVIHREDDISSIYSIAGPNAVFNDLISNIREHSNGEYMNGLWLDVYRWYKLNEDWSQKLDRVLRGFQYTNEVYINDTAKVRKLYGRHLNMSISRLEKFVQCPFAYFIQYGLKAKERKVYKLTPPDFGSFIHSMLKIFSDRISKEKLSWSDLNESWCKEQITDIVDQTLNDIPGSIFNSSKRYNYAVHEVKKILITSVWLIARHMKKSDFKPLGYEVSFQNEGEFPPISVELHSGETVSLIGKIDRLDGMENKEETYLRVVDYKSGTKEFKLSDVYYGLQMQLLIYLDVILTEFEEKYNDTCIPGGVLYFKLDDPIIKVESDIDDQDIEKRIARALRMNGLILNDPGVVKRMDKSIDKVSDMIPVTMKKDGNISEAKSSVATLEQFSNLRRYIRDMIAKLCEQILEGNIDISPCRNNRNIACDYCIYSFICQFDTGMKGNRYRNMKEKSDKEVWEELKRRYGKEE</sequence>
<dbReference type="Proteomes" id="UP000266301">
    <property type="component" value="Chromosome"/>
</dbReference>
<organism evidence="17 18">
    <name type="scientific">Clostridium fermenticellae</name>
    <dbReference type="NCBI Taxonomy" id="2068654"/>
    <lineage>
        <taxon>Bacteria</taxon>
        <taxon>Bacillati</taxon>
        <taxon>Bacillota</taxon>
        <taxon>Clostridia</taxon>
        <taxon>Eubacteriales</taxon>
        <taxon>Clostridiaceae</taxon>
        <taxon>Clostridium</taxon>
    </lineage>
</organism>
<dbReference type="InterPro" id="IPR027417">
    <property type="entry name" value="P-loop_NTPase"/>
</dbReference>
<feature type="domain" description="PD-(D/E)XK endonuclease-like" evidence="15">
    <location>
        <begin position="777"/>
        <end position="1118"/>
    </location>
</feature>
<dbReference type="OrthoDB" id="9758506at2"/>
<dbReference type="GO" id="GO:0046872">
    <property type="term" value="F:metal ion binding"/>
    <property type="evidence" value="ECO:0007669"/>
    <property type="project" value="UniProtKB-KW"/>
</dbReference>
<dbReference type="Gene3D" id="3.40.50.300">
    <property type="entry name" value="P-loop containing nucleotide triphosphate hydrolases"/>
    <property type="match status" value="3"/>
</dbReference>
<comment type="subunit">
    <text evidence="14">Heterodimer of AddA and AddB.</text>
</comment>
<dbReference type="Pfam" id="PF12705">
    <property type="entry name" value="PDDEXK_1"/>
    <property type="match status" value="1"/>
</dbReference>
<keyword evidence="6 14" id="KW-0378">Hydrolase</keyword>
<keyword evidence="10 14" id="KW-0408">Iron</keyword>
<dbReference type="EC" id="3.1.-.-" evidence="14"/>
<keyword evidence="18" id="KW-1185">Reference proteome</keyword>
<keyword evidence="4 14" id="KW-0547">Nucleotide-binding</keyword>
<dbReference type="PANTHER" id="PTHR30591">
    <property type="entry name" value="RECBCD ENZYME SUBUNIT RECC"/>
    <property type="match status" value="1"/>
</dbReference>
<keyword evidence="12 14" id="KW-0238">DNA-binding</keyword>
<feature type="binding site" evidence="14">
    <location>
        <position position="788"/>
    </location>
    <ligand>
        <name>[4Fe-4S] cluster</name>
        <dbReference type="ChEBI" id="CHEBI:49883"/>
    </ligand>
</feature>
<dbReference type="HAMAP" id="MF_01452">
    <property type="entry name" value="AddB_type1"/>
    <property type="match status" value="1"/>
</dbReference>
<feature type="domain" description="ATP-dependent helicase/deoxyribonuclease subunit B N-terminal" evidence="16">
    <location>
        <begin position="5"/>
        <end position="290"/>
    </location>
</feature>
<keyword evidence="7 14" id="KW-0347">Helicase</keyword>
<evidence type="ECO:0000256" key="4">
    <source>
        <dbReference type="ARBA" id="ARBA00022741"/>
    </source>
</evidence>
<keyword evidence="5 14" id="KW-0227">DNA damage</keyword>
<dbReference type="NCBIfam" id="TIGR02773">
    <property type="entry name" value="addB_Gpos"/>
    <property type="match status" value="1"/>
</dbReference>
<accession>A0A386H698</accession>
<evidence type="ECO:0000256" key="13">
    <source>
        <dbReference type="ARBA" id="ARBA00023204"/>
    </source>
</evidence>
<evidence type="ECO:0000256" key="10">
    <source>
        <dbReference type="ARBA" id="ARBA00023004"/>
    </source>
</evidence>
<dbReference type="GO" id="GO:0051539">
    <property type="term" value="F:4 iron, 4 sulfur cluster binding"/>
    <property type="evidence" value="ECO:0007669"/>
    <property type="project" value="UniProtKB-KW"/>
</dbReference>
<dbReference type="GO" id="GO:0000724">
    <property type="term" value="P:double-strand break repair via homologous recombination"/>
    <property type="evidence" value="ECO:0007669"/>
    <property type="project" value="UniProtKB-UniRule"/>
</dbReference>
<evidence type="ECO:0000259" key="16">
    <source>
        <dbReference type="Pfam" id="PF21445"/>
    </source>
</evidence>
<dbReference type="PANTHER" id="PTHR30591:SF1">
    <property type="entry name" value="RECBCD ENZYME SUBUNIT RECC"/>
    <property type="match status" value="1"/>
</dbReference>
<comment type="cofactor">
    <cofactor evidence="14">
        <name>Mg(2+)</name>
        <dbReference type="ChEBI" id="CHEBI:18420"/>
    </cofactor>
</comment>
<keyword evidence="3 14" id="KW-0479">Metal-binding</keyword>
<comment type="similarity">
    <text evidence="14">Belongs to the helicase family. AddB/RexB type 1 subfamily.</text>
</comment>
<evidence type="ECO:0000256" key="6">
    <source>
        <dbReference type="ARBA" id="ARBA00022801"/>
    </source>
</evidence>
<dbReference type="GO" id="GO:0005524">
    <property type="term" value="F:ATP binding"/>
    <property type="evidence" value="ECO:0007669"/>
    <property type="project" value="UniProtKB-UniRule"/>
</dbReference>
<proteinExistence type="inferred from homology"/>
<evidence type="ECO:0000256" key="2">
    <source>
        <dbReference type="ARBA" id="ARBA00022722"/>
    </source>
</evidence>
<dbReference type="InterPro" id="IPR038726">
    <property type="entry name" value="PDDEXK_AddAB-type"/>
</dbReference>
<evidence type="ECO:0000256" key="11">
    <source>
        <dbReference type="ARBA" id="ARBA00023014"/>
    </source>
</evidence>
<evidence type="ECO:0000313" key="18">
    <source>
        <dbReference type="Proteomes" id="UP000266301"/>
    </source>
</evidence>
<dbReference type="AlphaFoldDB" id="A0A386H698"/>
<feature type="binding site" evidence="14">
    <location>
        <position position="1111"/>
    </location>
    <ligand>
        <name>[4Fe-4S] cluster</name>
        <dbReference type="ChEBI" id="CHEBI:49883"/>
    </ligand>
</feature>
<name>A0A386H698_9CLOT</name>
<dbReference type="GO" id="GO:0008409">
    <property type="term" value="F:5'-3' exonuclease activity"/>
    <property type="evidence" value="ECO:0007669"/>
    <property type="project" value="UniProtKB-UniRule"/>
</dbReference>
<evidence type="ECO:0000256" key="7">
    <source>
        <dbReference type="ARBA" id="ARBA00022806"/>
    </source>
</evidence>
<dbReference type="KEGG" id="cfer:D4Z93_11215"/>
<evidence type="ECO:0000313" key="17">
    <source>
        <dbReference type="EMBL" id="AYD41063.1"/>
    </source>
</evidence>